<dbReference type="InterPro" id="IPR046229">
    <property type="entry name" value="TnpC-like"/>
</dbReference>
<organism evidence="2 3">
    <name type="scientific">Granulicella mallensis</name>
    <dbReference type="NCBI Taxonomy" id="940614"/>
    <lineage>
        <taxon>Bacteria</taxon>
        <taxon>Pseudomonadati</taxon>
        <taxon>Acidobacteriota</taxon>
        <taxon>Terriglobia</taxon>
        <taxon>Terriglobales</taxon>
        <taxon>Acidobacteriaceae</taxon>
        <taxon>Granulicella</taxon>
    </lineage>
</organism>
<feature type="coiled-coil region" evidence="1">
    <location>
        <begin position="90"/>
        <end position="124"/>
    </location>
</feature>
<dbReference type="AlphaFoldDB" id="A0A7W7ZM48"/>
<protein>
    <recommendedName>
        <fullName evidence="4">Transposase</fullName>
    </recommendedName>
</protein>
<comment type="caution">
    <text evidence="2">The sequence shown here is derived from an EMBL/GenBank/DDBJ whole genome shotgun (WGS) entry which is preliminary data.</text>
</comment>
<evidence type="ECO:0000313" key="3">
    <source>
        <dbReference type="Proteomes" id="UP000584867"/>
    </source>
</evidence>
<reference evidence="2 3" key="1">
    <citation type="submission" date="2020-08" db="EMBL/GenBank/DDBJ databases">
        <title>Genomic Encyclopedia of Type Strains, Phase IV (KMG-V): Genome sequencing to study the core and pangenomes of soil and plant-associated prokaryotes.</title>
        <authorList>
            <person name="Whitman W."/>
        </authorList>
    </citation>
    <scope>NUCLEOTIDE SEQUENCE [LARGE SCALE GENOMIC DNA]</scope>
    <source>
        <strain evidence="2 3">X5P3</strain>
    </source>
</reference>
<evidence type="ECO:0000256" key="1">
    <source>
        <dbReference type="SAM" id="Coils"/>
    </source>
</evidence>
<name>A0A7W7ZM48_9BACT</name>
<dbReference type="EMBL" id="JACHIO010000003">
    <property type="protein sequence ID" value="MBB5062466.1"/>
    <property type="molecule type" value="Genomic_DNA"/>
</dbReference>
<proteinExistence type="predicted"/>
<evidence type="ECO:0008006" key="4">
    <source>
        <dbReference type="Google" id="ProtNLM"/>
    </source>
</evidence>
<dbReference type="Proteomes" id="UP000584867">
    <property type="component" value="Unassembled WGS sequence"/>
</dbReference>
<keyword evidence="1" id="KW-0175">Coiled coil</keyword>
<gene>
    <name evidence="2" type="ORF">HDF15_000796</name>
</gene>
<evidence type="ECO:0000313" key="2">
    <source>
        <dbReference type="EMBL" id="MBB5062466.1"/>
    </source>
</evidence>
<accession>A0A7W7ZM48</accession>
<dbReference type="Pfam" id="PF19776">
    <property type="entry name" value="DUF6262"/>
    <property type="match status" value="1"/>
</dbReference>
<dbReference type="RefSeq" id="WP_184252957.1">
    <property type="nucleotide sequence ID" value="NZ_JACHIO010000003.1"/>
</dbReference>
<sequence>MVRNTDGLKRSARSRSEDATQRATAAILLMQAEEVEINFRSVAARAKVSTAWLYGTKSLRDKIMKIRTTSPAAAGDNLQHRQRLSHERVVATLRLRIRTLEEINRELKEQLEAAYGRLAVVQTKLSSCTERQNDALITCDRCSEAFRGT</sequence>